<keyword evidence="8" id="KW-1185">Reference proteome</keyword>
<keyword evidence="4 5" id="KW-0472">Membrane</keyword>
<dbReference type="InterPro" id="IPR010652">
    <property type="entry name" value="DUF1232"/>
</dbReference>
<dbReference type="AlphaFoldDB" id="A0AAD5GYH9"/>
<keyword evidence="3 5" id="KW-1133">Transmembrane helix</keyword>
<reference evidence="7" key="1">
    <citation type="submission" date="2020-11" db="EMBL/GenBank/DDBJ databases">
        <title>Chlorella ohadii genome sequencing and assembly.</title>
        <authorList>
            <person name="Murik O."/>
            <person name="Treves H."/>
            <person name="Kedem I."/>
            <person name="Shotland Y."/>
            <person name="Kaplan A."/>
        </authorList>
    </citation>
    <scope>NUCLEOTIDE SEQUENCE</scope>
    <source>
        <strain evidence="7">1</strain>
    </source>
</reference>
<protein>
    <recommendedName>
        <fullName evidence="6">DUF1232 domain-containing protein</fullName>
    </recommendedName>
</protein>
<dbReference type="Pfam" id="PF06803">
    <property type="entry name" value="DUF1232"/>
    <property type="match status" value="1"/>
</dbReference>
<evidence type="ECO:0000313" key="8">
    <source>
        <dbReference type="Proteomes" id="UP001205105"/>
    </source>
</evidence>
<feature type="transmembrane region" description="Helical" evidence="5">
    <location>
        <begin position="118"/>
        <end position="139"/>
    </location>
</feature>
<keyword evidence="2 5" id="KW-0812">Transmembrane</keyword>
<accession>A0AAD5GYH9</accession>
<gene>
    <name evidence="7" type="ORF">COHA_008778</name>
</gene>
<sequence>MTVPSDGSAAAPPPPPSGLWARFKAAAKRLKREVLALHYAIQDPRVGWLPRIVALLALAYALSPVDLIPDFIPVLGLVDDLLVLPGLLLLARRLIPADVMEAGRQRAEREPLRLHKNWGMALLFFAMWDALLLALVWWSCQHFGSPIVQQYQVWIVAGCGLAALLAQLAWFVAAHRKDARLAAALGAAGVCNQRQPELQEALLSGGSAAVQEYLEP</sequence>
<dbReference type="Proteomes" id="UP001205105">
    <property type="component" value="Unassembled WGS sequence"/>
</dbReference>
<comment type="subcellular location">
    <subcellularLocation>
        <location evidence="1">Endomembrane system</location>
        <topology evidence="1">Multi-pass membrane protein</topology>
    </subcellularLocation>
</comment>
<evidence type="ECO:0000256" key="4">
    <source>
        <dbReference type="ARBA" id="ARBA00023136"/>
    </source>
</evidence>
<evidence type="ECO:0000256" key="3">
    <source>
        <dbReference type="ARBA" id="ARBA00022989"/>
    </source>
</evidence>
<evidence type="ECO:0000259" key="6">
    <source>
        <dbReference type="Pfam" id="PF06803"/>
    </source>
</evidence>
<dbReference type="GO" id="GO:0012505">
    <property type="term" value="C:endomembrane system"/>
    <property type="evidence" value="ECO:0007669"/>
    <property type="project" value="UniProtKB-SubCell"/>
</dbReference>
<name>A0AAD5GYH9_9CHLO</name>
<proteinExistence type="predicted"/>
<evidence type="ECO:0000313" key="7">
    <source>
        <dbReference type="EMBL" id="KAI7837411.1"/>
    </source>
</evidence>
<organism evidence="7 8">
    <name type="scientific">Chlorella ohadii</name>
    <dbReference type="NCBI Taxonomy" id="2649997"/>
    <lineage>
        <taxon>Eukaryota</taxon>
        <taxon>Viridiplantae</taxon>
        <taxon>Chlorophyta</taxon>
        <taxon>core chlorophytes</taxon>
        <taxon>Trebouxiophyceae</taxon>
        <taxon>Chlorellales</taxon>
        <taxon>Chlorellaceae</taxon>
        <taxon>Chlorella clade</taxon>
        <taxon>Chlorella</taxon>
    </lineage>
</organism>
<comment type="caution">
    <text evidence="7">The sequence shown here is derived from an EMBL/GenBank/DDBJ whole genome shotgun (WGS) entry which is preliminary data.</text>
</comment>
<evidence type="ECO:0000256" key="5">
    <source>
        <dbReference type="SAM" id="Phobius"/>
    </source>
</evidence>
<evidence type="ECO:0000256" key="2">
    <source>
        <dbReference type="ARBA" id="ARBA00022692"/>
    </source>
</evidence>
<dbReference type="EMBL" id="JADXDR010000154">
    <property type="protein sequence ID" value="KAI7837411.1"/>
    <property type="molecule type" value="Genomic_DNA"/>
</dbReference>
<feature type="transmembrane region" description="Helical" evidence="5">
    <location>
        <begin position="151"/>
        <end position="173"/>
    </location>
</feature>
<feature type="domain" description="DUF1232" evidence="6">
    <location>
        <begin position="52"/>
        <end position="85"/>
    </location>
</feature>
<evidence type="ECO:0000256" key="1">
    <source>
        <dbReference type="ARBA" id="ARBA00004127"/>
    </source>
</evidence>